<reference evidence="5 6" key="1">
    <citation type="journal article" date="2019" name="Plant Biotechnol. J.">
        <title>The red bayberry genome and genetic basis of sex determination.</title>
        <authorList>
            <person name="Jia H.M."/>
            <person name="Jia H.J."/>
            <person name="Cai Q.L."/>
            <person name="Wang Y."/>
            <person name="Zhao H.B."/>
            <person name="Yang W.F."/>
            <person name="Wang G.Y."/>
            <person name="Li Y.H."/>
            <person name="Zhan D.L."/>
            <person name="Shen Y.T."/>
            <person name="Niu Q.F."/>
            <person name="Chang L."/>
            <person name="Qiu J."/>
            <person name="Zhao L."/>
            <person name="Xie H.B."/>
            <person name="Fu W.Y."/>
            <person name="Jin J."/>
            <person name="Li X.W."/>
            <person name="Jiao Y."/>
            <person name="Zhou C.C."/>
            <person name="Tu T."/>
            <person name="Chai C.Y."/>
            <person name="Gao J.L."/>
            <person name="Fan L.J."/>
            <person name="van de Weg E."/>
            <person name="Wang J.Y."/>
            <person name="Gao Z.S."/>
        </authorList>
    </citation>
    <scope>NUCLEOTIDE SEQUENCE [LARGE SCALE GENOMIC DNA]</scope>
    <source>
        <tissue evidence="5">Leaves</tissue>
    </source>
</reference>
<protein>
    <submittedName>
        <fullName evidence="5">L-type lectin-domain containing receptor kinase IV.1</fullName>
    </submittedName>
</protein>
<dbReference type="Gene3D" id="2.60.120.200">
    <property type="match status" value="1"/>
</dbReference>
<evidence type="ECO:0000313" key="5">
    <source>
        <dbReference type="EMBL" id="KAB1217836.1"/>
    </source>
</evidence>
<feature type="chain" id="PRO_5025583360" evidence="3">
    <location>
        <begin position="22"/>
        <end position="195"/>
    </location>
</feature>
<dbReference type="Proteomes" id="UP000516437">
    <property type="component" value="Chromosome 3"/>
</dbReference>
<accession>A0A6A1W0J1</accession>
<keyword evidence="5" id="KW-0418">Kinase</keyword>
<evidence type="ECO:0000256" key="3">
    <source>
        <dbReference type="SAM" id="SignalP"/>
    </source>
</evidence>
<organism evidence="5 6">
    <name type="scientific">Morella rubra</name>
    <name type="common">Chinese bayberry</name>
    <dbReference type="NCBI Taxonomy" id="262757"/>
    <lineage>
        <taxon>Eukaryota</taxon>
        <taxon>Viridiplantae</taxon>
        <taxon>Streptophyta</taxon>
        <taxon>Embryophyta</taxon>
        <taxon>Tracheophyta</taxon>
        <taxon>Spermatophyta</taxon>
        <taxon>Magnoliopsida</taxon>
        <taxon>eudicotyledons</taxon>
        <taxon>Gunneridae</taxon>
        <taxon>Pentapetalae</taxon>
        <taxon>rosids</taxon>
        <taxon>fabids</taxon>
        <taxon>Fagales</taxon>
        <taxon>Myricaceae</taxon>
        <taxon>Morella</taxon>
    </lineage>
</organism>
<dbReference type="PANTHER" id="PTHR32401:SF49">
    <property type="entry name" value="OS10G0129200 PROTEIN"/>
    <property type="match status" value="1"/>
</dbReference>
<feature type="signal peptide" evidence="3">
    <location>
        <begin position="1"/>
        <end position="21"/>
    </location>
</feature>
<keyword evidence="3" id="KW-0732">Signal</keyword>
<comment type="similarity">
    <text evidence="1">Belongs to the leguminous lectin family.</text>
</comment>
<dbReference type="GO" id="GO:0030246">
    <property type="term" value="F:carbohydrate binding"/>
    <property type="evidence" value="ECO:0007669"/>
    <property type="project" value="UniProtKB-KW"/>
</dbReference>
<dbReference type="InterPro" id="IPR001220">
    <property type="entry name" value="Legume_lectin_dom"/>
</dbReference>
<dbReference type="EMBL" id="RXIC02000021">
    <property type="protein sequence ID" value="KAB1217836.1"/>
    <property type="molecule type" value="Genomic_DNA"/>
</dbReference>
<proteinExistence type="inferred from homology"/>
<keyword evidence="5" id="KW-0808">Transferase</keyword>
<dbReference type="Pfam" id="PF00139">
    <property type="entry name" value="Lectin_legB"/>
    <property type="match status" value="1"/>
</dbReference>
<dbReference type="OrthoDB" id="1001894at2759"/>
<feature type="domain" description="Legume lectin" evidence="4">
    <location>
        <begin position="36"/>
        <end position="151"/>
    </location>
</feature>
<dbReference type="InterPro" id="IPR013320">
    <property type="entry name" value="ConA-like_dom_sf"/>
</dbReference>
<evidence type="ECO:0000313" key="6">
    <source>
        <dbReference type="Proteomes" id="UP000516437"/>
    </source>
</evidence>
<sequence>MAEKLITLICVFLLLLYPVKPDVGDNGLLLNGFSCGFSSVGNNMSLNGIAAIEKKGLLRQTNGSLMEFGHAFYLRPIQFKNSSGEVMSFSTTFAFAIVNKPGEEGGDGLAFAISPTTEVPGGNPGSYLGLFKASNDGNNSNHIFAVELDYTPSYPTTSSYSLKASTWTSVGTNLDADVEAGLTSKFSVSSGDDGR</sequence>
<dbReference type="InterPro" id="IPR050258">
    <property type="entry name" value="Leguminous_Lectin"/>
</dbReference>
<dbReference type="PANTHER" id="PTHR32401">
    <property type="entry name" value="CONCANAVALIN A-LIKE LECTIN FAMILY PROTEIN"/>
    <property type="match status" value="1"/>
</dbReference>
<keyword evidence="5" id="KW-0675">Receptor</keyword>
<evidence type="ECO:0000259" key="4">
    <source>
        <dbReference type="Pfam" id="PF00139"/>
    </source>
</evidence>
<name>A0A6A1W0J1_9ROSI</name>
<comment type="caution">
    <text evidence="5">The sequence shown here is derived from an EMBL/GenBank/DDBJ whole genome shotgun (WGS) entry which is preliminary data.</text>
</comment>
<gene>
    <name evidence="5" type="ORF">CJ030_MR3G014754</name>
</gene>
<keyword evidence="2 5" id="KW-0430">Lectin</keyword>
<dbReference type="SUPFAM" id="SSF49899">
    <property type="entry name" value="Concanavalin A-like lectins/glucanases"/>
    <property type="match status" value="1"/>
</dbReference>
<keyword evidence="6" id="KW-1185">Reference proteome</keyword>
<dbReference type="AlphaFoldDB" id="A0A6A1W0J1"/>
<evidence type="ECO:0000256" key="1">
    <source>
        <dbReference type="ARBA" id="ARBA00007606"/>
    </source>
</evidence>
<dbReference type="GO" id="GO:0016301">
    <property type="term" value="F:kinase activity"/>
    <property type="evidence" value="ECO:0007669"/>
    <property type="project" value="UniProtKB-KW"/>
</dbReference>
<evidence type="ECO:0000256" key="2">
    <source>
        <dbReference type="ARBA" id="ARBA00022734"/>
    </source>
</evidence>